<dbReference type="Pfam" id="PF00651">
    <property type="entry name" value="BTB"/>
    <property type="match status" value="1"/>
</dbReference>
<evidence type="ECO:0000313" key="3">
    <source>
        <dbReference type="Proteomes" id="UP000230233"/>
    </source>
</evidence>
<evidence type="ECO:0000259" key="1">
    <source>
        <dbReference type="PROSITE" id="PS50097"/>
    </source>
</evidence>
<dbReference type="PROSITE" id="PS50097">
    <property type="entry name" value="BTB"/>
    <property type="match status" value="1"/>
</dbReference>
<dbReference type="SUPFAM" id="SSF54695">
    <property type="entry name" value="POZ domain"/>
    <property type="match status" value="1"/>
</dbReference>
<gene>
    <name evidence="2" type="primary">Cnig_chr_II.g7618</name>
    <name evidence="2" type="ORF">B9Z55_007618</name>
</gene>
<dbReference type="EMBL" id="PDUG01000002">
    <property type="protein sequence ID" value="PIC48755.1"/>
    <property type="molecule type" value="Genomic_DNA"/>
</dbReference>
<dbReference type="InterPro" id="IPR012885">
    <property type="entry name" value="F-box_Sdz-33"/>
</dbReference>
<dbReference type="Pfam" id="PF07735">
    <property type="entry name" value="FBA_2"/>
    <property type="match status" value="1"/>
</dbReference>
<dbReference type="Gene3D" id="3.30.710.10">
    <property type="entry name" value="Potassium Channel Kv1.1, Chain A"/>
    <property type="match status" value="1"/>
</dbReference>
<dbReference type="InterPro" id="IPR011333">
    <property type="entry name" value="SKP1/BTB/POZ_sf"/>
</dbReference>
<reference evidence="3" key="1">
    <citation type="submission" date="2017-10" db="EMBL/GenBank/DDBJ databases">
        <title>Rapid genome shrinkage in a self-fertile nematode reveals novel sperm competition proteins.</title>
        <authorList>
            <person name="Yin D."/>
            <person name="Schwarz E.M."/>
            <person name="Thomas C.G."/>
            <person name="Felde R.L."/>
            <person name="Korf I.F."/>
            <person name="Cutter A.D."/>
            <person name="Schartner C.M."/>
            <person name="Ralston E.J."/>
            <person name="Meyer B.J."/>
            <person name="Haag E.S."/>
        </authorList>
    </citation>
    <scope>NUCLEOTIDE SEQUENCE [LARGE SCALE GENOMIC DNA]</scope>
    <source>
        <strain evidence="3">JU1422</strain>
    </source>
</reference>
<dbReference type="PANTHER" id="PTHR22743:SF165">
    <property type="entry name" value="BTB AND MATH DOMAIN CONTAINING-RELATED"/>
    <property type="match status" value="1"/>
</dbReference>
<keyword evidence="3" id="KW-1185">Reference proteome</keyword>
<dbReference type="AlphaFoldDB" id="A0A2G5VAE5"/>
<proteinExistence type="predicted"/>
<sequence length="270" mass="31667">MKQFSDVTLKVKERRFHVLKLYLSYHSPYFATLFLGKFQESEKSEIELKDVDPQDFQYYLEAIYAENGIDEGTVQGILSVADMFDTPLIVKKCEEFLVKESKKELKEKLELAGNYRLEELKTIFCMNVGNIFFPSDFPDIILSIILLYRILVKVIDGNFSEEKYNQFFRMWMNGSAPRMEHLHVATVNLEIDEKALMKELDCHGATMDVYRKQPNRPGYLHDQLVTRPKDGGVCIVRRDGNKAVVTVENNKLEFFVFHPKCYHNDFDWIF</sequence>
<dbReference type="InterPro" id="IPR052664">
    <property type="entry name" value="BTB-MATH_domain_protein"/>
</dbReference>
<dbReference type="InterPro" id="IPR000210">
    <property type="entry name" value="BTB/POZ_dom"/>
</dbReference>
<accession>A0A2G5VAE5</accession>
<evidence type="ECO:0000313" key="2">
    <source>
        <dbReference type="EMBL" id="PIC48755.1"/>
    </source>
</evidence>
<feature type="domain" description="BTB" evidence="1">
    <location>
        <begin position="5"/>
        <end position="64"/>
    </location>
</feature>
<dbReference type="Proteomes" id="UP000230233">
    <property type="component" value="Chromosome II"/>
</dbReference>
<dbReference type="OrthoDB" id="6359816at2759"/>
<organism evidence="2 3">
    <name type="scientific">Caenorhabditis nigoni</name>
    <dbReference type="NCBI Taxonomy" id="1611254"/>
    <lineage>
        <taxon>Eukaryota</taxon>
        <taxon>Metazoa</taxon>
        <taxon>Ecdysozoa</taxon>
        <taxon>Nematoda</taxon>
        <taxon>Chromadorea</taxon>
        <taxon>Rhabditida</taxon>
        <taxon>Rhabditina</taxon>
        <taxon>Rhabditomorpha</taxon>
        <taxon>Rhabditoidea</taxon>
        <taxon>Rhabditidae</taxon>
        <taxon>Peloderinae</taxon>
        <taxon>Caenorhabditis</taxon>
    </lineage>
</organism>
<dbReference type="SMART" id="SM00225">
    <property type="entry name" value="BTB"/>
    <property type="match status" value="1"/>
</dbReference>
<dbReference type="PANTHER" id="PTHR22743">
    <property type="entry name" value="MEPRIN/TRAF-LIKE MATH FAMILY-C.ELEGANS"/>
    <property type="match status" value="1"/>
</dbReference>
<protein>
    <recommendedName>
        <fullName evidence="1">BTB domain-containing protein</fullName>
    </recommendedName>
</protein>
<name>A0A2G5VAE5_9PELO</name>
<comment type="caution">
    <text evidence="2">The sequence shown here is derived from an EMBL/GenBank/DDBJ whole genome shotgun (WGS) entry which is preliminary data.</text>
</comment>